<keyword evidence="3" id="KW-1185">Reference proteome</keyword>
<gene>
    <name evidence="2" type="ORF">DPM12_02755</name>
</gene>
<dbReference type="RefSeq" id="WP_112256756.1">
    <property type="nucleotide sequence ID" value="NZ_QMIG01000002.1"/>
</dbReference>
<accession>A0A329R423</accession>
<protein>
    <recommendedName>
        <fullName evidence="4">Alpha/beta hydrolase</fullName>
    </recommendedName>
</protein>
<dbReference type="OrthoDB" id="5192809at2"/>
<sequence>MKPETLVVVSGPVDPRDWWEPLTADLLAADLPITAPRDACEQAPYGIAWIASIARVLHSSSLDSPLVIAGHGTAGPLLPALAGTQQVAGRHVGGYVFVDATLPRPGPTSHLDLLQAAAPDEGEAAHEHLHQPGATWPLPPALPDTPGNTPGADGQHGEMHARPRDHDFWTETLPPATDWPDAPCAYVQTGQAAPGCGDIAFWARSAQARGWTVIDDTHNADLGRAIRAAVEALPG</sequence>
<evidence type="ECO:0000313" key="2">
    <source>
        <dbReference type="EMBL" id="RAW17798.1"/>
    </source>
</evidence>
<name>A0A329R423_9ACTN</name>
<evidence type="ECO:0000256" key="1">
    <source>
        <dbReference type="SAM" id="MobiDB-lite"/>
    </source>
</evidence>
<dbReference type="Proteomes" id="UP000250462">
    <property type="component" value="Unassembled WGS sequence"/>
</dbReference>
<dbReference type="AlphaFoldDB" id="A0A329R423"/>
<dbReference type="EMBL" id="QMIG01000002">
    <property type="protein sequence ID" value="RAW17798.1"/>
    <property type="molecule type" value="Genomic_DNA"/>
</dbReference>
<evidence type="ECO:0000313" key="3">
    <source>
        <dbReference type="Proteomes" id="UP000250462"/>
    </source>
</evidence>
<comment type="caution">
    <text evidence="2">The sequence shown here is derived from an EMBL/GenBank/DDBJ whole genome shotgun (WGS) entry which is preliminary data.</text>
</comment>
<feature type="region of interest" description="Disordered" evidence="1">
    <location>
        <begin position="120"/>
        <end position="160"/>
    </location>
</feature>
<organism evidence="2 3">
    <name type="scientific">Phytoactinopolyspora halophila</name>
    <dbReference type="NCBI Taxonomy" id="1981511"/>
    <lineage>
        <taxon>Bacteria</taxon>
        <taxon>Bacillati</taxon>
        <taxon>Actinomycetota</taxon>
        <taxon>Actinomycetes</taxon>
        <taxon>Jiangellales</taxon>
        <taxon>Jiangellaceae</taxon>
        <taxon>Phytoactinopolyspora</taxon>
    </lineage>
</organism>
<dbReference type="Gene3D" id="3.40.50.1820">
    <property type="entry name" value="alpha/beta hydrolase"/>
    <property type="match status" value="1"/>
</dbReference>
<reference evidence="2 3" key="1">
    <citation type="submission" date="2018-06" db="EMBL/GenBank/DDBJ databases">
        <title>Phytoactinopolyspora halophila sp. nov., a novel halophilic actinomycete isolated from a saline soil in China.</title>
        <authorList>
            <person name="Tang S.-K."/>
        </authorList>
    </citation>
    <scope>NUCLEOTIDE SEQUENCE [LARGE SCALE GENOMIC DNA]</scope>
    <source>
        <strain evidence="2 3">YIM 96934</strain>
    </source>
</reference>
<proteinExistence type="predicted"/>
<dbReference type="InterPro" id="IPR029058">
    <property type="entry name" value="AB_hydrolase_fold"/>
</dbReference>
<evidence type="ECO:0008006" key="4">
    <source>
        <dbReference type="Google" id="ProtNLM"/>
    </source>
</evidence>